<keyword evidence="2" id="KW-0732">Signal</keyword>
<keyword evidence="1" id="KW-1133">Transmembrane helix</keyword>
<feature type="signal peptide" evidence="2">
    <location>
        <begin position="1"/>
        <end position="17"/>
    </location>
</feature>
<evidence type="ECO:0000256" key="2">
    <source>
        <dbReference type="SAM" id="SignalP"/>
    </source>
</evidence>
<feature type="chain" id="PRO_5002967853" evidence="2">
    <location>
        <begin position="18"/>
        <end position="570"/>
    </location>
</feature>
<dbReference type="AlphaFoldDB" id="C6LMR4"/>
<dbReference type="EMBL" id="ACGJ01000078">
    <property type="protein sequence ID" value="EET02675.1"/>
    <property type="molecule type" value="Genomic_DNA"/>
</dbReference>
<keyword evidence="1" id="KW-0472">Membrane</keyword>
<dbReference type="VEuPathDB" id="GiardiaDB:GL50581_9"/>
<feature type="transmembrane region" description="Helical" evidence="1">
    <location>
        <begin position="536"/>
        <end position="560"/>
    </location>
</feature>
<comment type="caution">
    <text evidence="3">The sequence shown here is derived from an EMBL/GenBank/DDBJ whole genome shotgun (WGS) entry which is preliminary data.</text>
</comment>
<dbReference type="OrthoDB" id="10252388at2759"/>
<reference evidence="3 4" key="1">
    <citation type="journal article" date="2009" name="PLoS Pathog.">
        <title>Draft genome sequencing of giardia intestinalis assemblage B isolate GS: is human giardiasis caused by two different species?</title>
        <authorList>
            <person name="Franzen O."/>
            <person name="Jerlstrom-Hultqvist J."/>
            <person name="Castro E."/>
            <person name="Sherwood E."/>
            <person name="Ankarklev J."/>
            <person name="Reiner D.S."/>
            <person name="Palm D."/>
            <person name="Andersson J.O."/>
            <person name="Andersson B."/>
            <person name="Svard S.G."/>
        </authorList>
    </citation>
    <scope>NUCLEOTIDE SEQUENCE [LARGE SCALE GENOMIC DNA]</scope>
    <source>
        <strain evidence="4">ATCC 50581 / GS clone H7</strain>
    </source>
</reference>
<proteinExistence type="predicted"/>
<evidence type="ECO:0000313" key="3">
    <source>
        <dbReference type="EMBL" id="EET02675.1"/>
    </source>
</evidence>
<keyword evidence="1" id="KW-0812">Transmembrane</keyword>
<name>C6LMR4_GIAIB</name>
<dbReference type="OMA" id="CPDMNNA"/>
<sequence length="570" mass="63303">MWVTLCFFISDLFGCFTDIVVTSNLATARINLTFTVDKTLDISCSALPSTPQIQLTTGKLTFTAIPGTNFNSNGPKSIVMPCPDMANAIEDCIPTISSMSSAALTIKSTTSGSAFQYSTVVPTIVVSRFNYDNCWAEIDILQSVYEGDGAMDIIAKPLYCDIPTAAKLYAIFRISEIETVTFPLQPQSTKANGYLASSTDYVHTKTQTFKINCSTISSSTLGQTMTTTECTRVLRTFIGYPYRLARLALTFDFANSSSIGSVVVIQPSTRVRDNSTALCFSNAYMRLYRDKMCMELEAPTVESSGCALDGDVKNIYFYFSLSDNIDPSYAGTKCYYTRLDPDFTFNTSIRSQYWYTCKDKVCKDTFSSIINHHNTSVAKYGVYMTNLAGQEVKRLLFTAYPLNVTCFSNIYVTVMDTSICAYFTLPLDEDYCNVLQLPDTTLFKIKLWYTAGVGIESANVNLAGEFSYIGKFSASMCFTCSDHWVPNDKYFNGKYCGSQLSFVKSQYKKDHSYITIGIGDVIEVPDDIYFLDDRGLLIASLVLAFASIIITVVIVTLEFLRICKKKGPGR</sequence>
<evidence type="ECO:0000313" key="4">
    <source>
        <dbReference type="Proteomes" id="UP000002488"/>
    </source>
</evidence>
<organism evidence="3 4">
    <name type="scientific">Giardia intestinalis (strain ATCC 50581 / GS clone H7)</name>
    <name type="common">Giardia lamblia</name>
    <dbReference type="NCBI Taxonomy" id="598745"/>
    <lineage>
        <taxon>Eukaryota</taxon>
        <taxon>Metamonada</taxon>
        <taxon>Diplomonadida</taxon>
        <taxon>Hexamitidae</taxon>
        <taxon>Giardiinae</taxon>
        <taxon>Giardia</taxon>
    </lineage>
</organism>
<protein>
    <submittedName>
        <fullName evidence="3">Uncharacterized protein</fullName>
    </submittedName>
</protein>
<gene>
    <name evidence="3" type="ORF">GL50581_9</name>
</gene>
<evidence type="ECO:0000256" key="1">
    <source>
        <dbReference type="SAM" id="Phobius"/>
    </source>
</evidence>
<accession>C6LMR4</accession>
<dbReference type="Proteomes" id="UP000002488">
    <property type="component" value="Unassembled WGS sequence"/>
</dbReference>